<evidence type="ECO:0000256" key="2">
    <source>
        <dbReference type="ARBA" id="ARBA00023002"/>
    </source>
</evidence>
<protein>
    <recommendedName>
        <fullName evidence="3">NmrA-like domain-containing protein</fullName>
    </recommendedName>
</protein>
<name>A0A2J6QT17_HYAVF</name>
<evidence type="ECO:0000313" key="4">
    <source>
        <dbReference type="EMBL" id="PMD29380.1"/>
    </source>
</evidence>
<evidence type="ECO:0000259" key="3">
    <source>
        <dbReference type="Pfam" id="PF05368"/>
    </source>
</evidence>
<reference evidence="4 5" key="1">
    <citation type="submission" date="2016-04" db="EMBL/GenBank/DDBJ databases">
        <title>A degradative enzymes factory behind the ericoid mycorrhizal symbiosis.</title>
        <authorList>
            <consortium name="DOE Joint Genome Institute"/>
            <person name="Martino E."/>
            <person name="Morin E."/>
            <person name="Grelet G."/>
            <person name="Kuo A."/>
            <person name="Kohler A."/>
            <person name="Daghino S."/>
            <person name="Barry K."/>
            <person name="Choi C."/>
            <person name="Cichocki N."/>
            <person name="Clum A."/>
            <person name="Copeland A."/>
            <person name="Hainaut M."/>
            <person name="Haridas S."/>
            <person name="Labutti K."/>
            <person name="Lindquist E."/>
            <person name="Lipzen A."/>
            <person name="Khouja H.-R."/>
            <person name="Murat C."/>
            <person name="Ohm R."/>
            <person name="Olson A."/>
            <person name="Spatafora J."/>
            <person name="Veneault-Fourrey C."/>
            <person name="Henrissat B."/>
            <person name="Grigoriev I."/>
            <person name="Martin F."/>
            <person name="Perotto S."/>
        </authorList>
    </citation>
    <scope>NUCLEOTIDE SEQUENCE [LARGE SCALE GENOMIC DNA]</scope>
    <source>
        <strain evidence="4 5">F</strain>
    </source>
</reference>
<gene>
    <name evidence="4" type="ORF">L207DRAFT_549834</name>
</gene>
<dbReference type="Pfam" id="PF05368">
    <property type="entry name" value="NmrA"/>
    <property type="match status" value="1"/>
</dbReference>
<proteinExistence type="predicted"/>
<dbReference type="InterPro" id="IPR051609">
    <property type="entry name" value="NmrA/Isoflavone_reductase-like"/>
</dbReference>
<dbReference type="OrthoDB" id="9974981at2759"/>
<dbReference type="SUPFAM" id="SSF51735">
    <property type="entry name" value="NAD(P)-binding Rossmann-fold domains"/>
    <property type="match status" value="1"/>
</dbReference>
<keyword evidence="2" id="KW-0560">Oxidoreductase</keyword>
<dbReference type="PANTHER" id="PTHR47706:SF1">
    <property type="entry name" value="CIPA-LIKE, PUTATIVE (AFU_ORTHOLOGUE AFUA_1G12460)-RELATED"/>
    <property type="match status" value="1"/>
</dbReference>
<evidence type="ECO:0000313" key="5">
    <source>
        <dbReference type="Proteomes" id="UP000235786"/>
    </source>
</evidence>
<organism evidence="4 5">
    <name type="scientific">Hyaloscypha variabilis (strain UAMH 11265 / GT02V1 / F)</name>
    <name type="common">Meliniomyces variabilis</name>
    <dbReference type="NCBI Taxonomy" id="1149755"/>
    <lineage>
        <taxon>Eukaryota</taxon>
        <taxon>Fungi</taxon>
        <taxon>Dikarya</taxon>
        <taxon>Ascomycota</taxon>
        <taxon>Pezizomycotina</taxon>
        <taxon>Leotiomycetes</taxon>
        <taxon>Helotiales</taxon>
        <taxon>Hyaloscyphaceae</taxon>
        <taxon>Hyaloscypha</taxon>
        <taxon>Hyaloscypha variabilis</taxon>
    </lineage>
</organism>
<dbReference type="Proteomes" id="UP000235786">
    <property type="component" value="Unassembled WGS sequence"/>
</dbReference>
<feature type="domain" description="NmrA-like" evidence="3">
    <location>
        <begin position="19"/>
        <end position="119"/>
    </location>
</feature>
<keyword evidence="1" id="KW-0521">NADP</keyword>
<dbReference type="InterPro" id="IPR008030">
    <property type="entry name" value="NmrA-like"/>
</dbReference>
<keyword evidence="5" id="KW-1185">Reference proteome</keyword>
<dbReference type="Gene3D" id="3.40.50.720">
    <property type="entry name" value="NAD(P)-binding Rossmann-like Domain"/>
    <property type="match status" value="1"/>
</dbReference>
<dbReference type="GO" id="GO:0016491">
    <property type="term" value="F:oxidoreductase activity"/>
    <property type="evidence" value="ECO:0007669"/>
    <property type="project" value="UniProtKB-KW"/>
</dbReference>
<dbReference type="STRING" id="1149755.A0A2J6QT17"/>
<accession>A0A2J6QT17</accession>
<dbReference type="EMBL" id="KZ613974">
    <property type="protein sequence ID" value="PMD29380.1"/>
    <property type="molecule type" value="Genomic_DNA"/>
</dbReference>
<dbReference type="PANTHER" id="PTHR47706">
    <property type="entry name" value="NMRA-LIKE FAMILY PROTEIN"/>
    <property type="match status" value="1"/>
</dbReference>
<evidence type="ECO:0000256" key="1">
    <source>
        <dbReference type="ARBA" id="ARBA00022857"/>
    </source>
</evidence>
<dbReference type="AlphaFoldDB" id="A0A2J6QT17"/>
<dbReference type="InterPro" id="IPR036291">
    <property type="entry name" value="NAD(P)-bd_dom_sf"/>
</dbReference>
<sequence length="264" mass="28257">MMCAIGINAKCSKTAFPSSAKIATVDYSDLASLTEAFRGNDAVVSAVALRGLQVQLIAVDAAFTAGVKRFIPSEFGYDLGNPQTAAITADVPIFRSKVNVNKYIDEKAASNSNFTYTYVLHLQSGRPRIFNSSDRPFTATTLETAAQAVVGILQHPDETENRPVYFQDLVITQNKILALAKKIAPEKTKSWEPIPKSTASIKSASDAALVKGDYSLPVLFAYLLVSFLAEGYGGQAKTLDNELLGVAGNMTDADAEAILAPLLK</sequence>